<evidence type="ECO:0000313" key="7">
    <source>
        <dbReference type="Proteomes" id="UP000271554"/>
    </source>
</evidence>
<organism evidence="6 7">
    <name type="scientific">Streptomyces hundungensis</name>
    <dbReference type="NCBI Taxonomy" id="1077946"/>
    <lineage>
        <taxon>Bacteria</taxon>
        <taxon>Bacillati</taxon>
        <taxon>Actinomycetota</taxon>
        <taxon>Actinomycetes</taxon>
        <taxon>Kitasatosporales</taxon>
        <taxon>Streptomycetaceae</taxon>
        <taxon>Streptomyces</taxon>
    </lineage>
</organism>
<evidence type="ECO:0000256" key="3">
    <source>
        <dbReference type="ARBA" id="ARBA00022679"/>
    </source>
</evidence>
<dbReference type="RefSeq" id="WP_120723456.1">
    <property type="nucleotide sequence ID" value="NZ_CP032698.1"/>
</dbReference>
<sequence length="388" mass="41661">MRVLILSSPESTHFTCMVPLAWALRGAGHEVLVAGQPDIIPMARSAGLNTVSVGRQFFGKDLLSPPLPPNKRPIEIVGPLTPKMTMIGSRVWVLHTRYMAPKYLEVARMFKPDLVISEIFDWAACLIGGVHRIPVVSHRWGVDPMSHLMRATAEDLLQGTCERLGIEGGLPKPDLLLDPAPPQLLVEGAPVGAPIRHIPFNGSGAVPDWLRRRGDRPRVCVTMGRQTISLGGLPMFRGIVQAFGDLPETEAVMTVQEEFVDELGTIPSNVRVIAPTPLNAFLDTTDAVVTHGGANTLLTVAGFGVPQLIMPQLVDQFEGGDLLAAADAGLTLRTAEAQNDPAQVAEAVRTLLADERIAKGASVLAETMAAMPSPAAVVRDLENLRCAY</sequence>
<keyword evidence="7" id="KW-1185">Reference proteome</keyword>
<evidence type="ECO:0000259" key="5">
    <source>
        <dbReference type="Pfam" id="PF21036"/>
    </source>
</evidence>
<dbReference type="Pfam" id="PF06722">
    <property type="entry name" value="EryCIII-like_C"/>
    <property type="match status" value="1"/>
</dbReference>
<dbReference type="PANTHER" id="PTHR48050:SF13">
    <property type="entry name" value="STEROL 3-BETA-GLUCOSYLTRANSFERASE UGT80A2"/>
    <property type="match status" value="1"/>
</dbReference>
<evidence type="ECO:0000256" key="2">
    <source>
        <dbReference type="ARBA" id="ARBA00022676"/>
    </source>
</evidence>
<feature type="domain" description="Erythromycin biosynthesis protein CIII-like N-terminal" evidence="5">
    <location>
        <begin position="22"/>
        <end position="224"/>
    </location>
</feature>
<feature type="domain" description="Erythromycin biosynthesis protein CIII-like C-terminal" evidence="4">
    <location>
        <begin position="248"/>
        <end position="384"/>
    </location>
</feature>
<dbReference type="GO" id="GO:0008194">
    <property type="term" value="F:UDP-glycosyltransferase activity"/>
    <property type="evidence" value="ECO:0007669"/>
    <property type="project" value="InterPro"/>
</dbReference>
<dbReference type="Pfam" id="PF21036">
    <property type="entry name" value="EryCIII-like_N"/>
    <property type="match status" value="1"/>
</dbReference>
<keyword evidence="3 6" id="KW-0808">Transferase</keyword>
<comment type="similarity">
    <text evidence="1">Belongs to the glycosyltransferase 28 family.</text>
</comment>
<dbReference type="GO" id="GO:0016758">
    <property type="term" value="F:hexosyltransferase activity"/>
    <property type="evidence" value="ECO:0007669"/>
    <property type="project" value="UniProtKB-ARBA"/>
</dbReference>
<dbReference type="EMBL" id="CP032698">
    <property type="protein sequence ID" value="AYG82961.1"/>
    <property type="molecule type" value="Genomic_DNA"/>
</dbReference>
<reference evidence="6 7" key="1">
    <citation type="submission" date="2018-10" db="EMBL/GenBank/DDBJ databases">
        <title>Relationship between Morphology and Antimicrobial Activity in Streptomyces.</title>
        <authorList>
            <person name="Kang H.J."/>
            <person name="Kim S.B."/>
        </authorList>
    </citation>
    <scope>NUCLEOTIDE SEQUENCE [LARGE SCALE GENOMIC DNA]</scope>
    <source>
        <strain evidence="6 7">BH38</strain>
    </source>
</reference>
<dbReference type="PANTHER" id="PTHR48050">
    <property type="entry name" value="STEROL 3-BETA-GLUCOSYLTRANSFERASE"/>
    <property type="match status" value="1"/>
</dbReference>
<dbReference type="GO" id="GO:0017000">
    <property type="term" value="P:antibiotic biosynthetic process"/>
    <property type="evidence" value="ECO:0007669"/>
    <property type="project" value="UniProtKB-ARBA"/>
</dbReference>
<dbReference type="AlphaFoldDB" id="A0A387HJS9"/>
<protein>
    <submittedName>
        <fullName evidence="6">Tylactone mycaminosyltransferase</fullName>
        <ecNumber evidence="6">2.4.1.316</ecNumber>
    </submittedName>
</protein>
<dbReference type="KEGG" id="shun:DWB77_05153"/>
<dbReference type="CDD" id="cd03784">
    <property type="entry name" value="GT1_Gtf-like"/>
    <property type="match status" value="1"/>
</dbReference>
<dbReference type="Gene3D" id="3.40.50.2000">
    <property type="entry name" value="Glycogen Phosphorylase B"/>
    <property type="match status" value="2"/>
</dbReference>
<dbReference type="Proteomes" id="UP000271554">
    <property type="component" value="Chromosome"/>
</dbReference>
<gene>
    <name evidence="6" type="primary">tylMII</name>
    <name evidence="6" type="ORF">DWB77_05153</name>
</gene>
<dbReference type="InterPro" id="IPR002213">
    <property type="entry name" value="UDP_glucos_trans"/>
</dbReference>
<dbReference type="InterPro" id="IPR010610">
    <property type="entry name" value="EryCIII-like_C"/>
</dbReference>
<dbReference type="InterPro" id="IPR050426">
    <property type="entry name" value="Glycosyltransferase_28"/>
</dbReference>
<keyword evidence="2 6" id="KW-0328">Glycosyltransferase</keyword>
<dbReference type="OrthoDB" id="3863369at2"/>
<evidence type="ECO:0000256" key="1">
    <source>
        <dbReference type="ARBA" id="ARBA00006962"/>
    </source>
</evidence>
<name>A0A387HJS9_9ACTN</name>
<proteinExistence type="inferred from homology"/>
<accession>A0A387HJS9</accession>
<dbReference type="EC" id="2.4.1.316" evidence="6"/>
<dbReference type="SUPFAM" id="SSF53756">
    <property type="entry name" value="UDP-Glycosyltransferase/glycogen phosphorylase"/>
    <property type="match status" value="1"/>
</dbReference>
<evidence type="ECO:0000259" key="4">
    <source>
        <dbReference type="Pfam" id="PF06722"/>
    </source>
</evidence>
<evidence type="ECO:0000313" key="6">
    <source>
        <dbReference type="EMBL" id="AYG82961.1"/>
    </source>
</evidence>
<dbReference type="InterPro" id="IPR048284">
    <property type="entry name" value="EryCIII-like_N"/>
</dbReference>